<reference evidence="9" key="1">
    <citation type="submission" date="2017-10" db="EMBL/GenBank/DDBJ databases">
        <authorList>
            <person name="Toshchakov S.V."/>
            <person name="Goeva M.A."/>
        </authorList>
    </citation>
    <scope>NUCLEOTIDE SEQUENCE [LARGE SCALE GENOMIC DNA]</scope>
    <source>
        <strain evidence="9">JR1/69-1-13</strain>
    </source>
</reference>
<name>A0A2U1V0P4_9PROT</name>
<protein>
    <submittedName>
        <fullName evidence="8">COQ9 family protein</fullName>
    </submittedName>
</protein>
<dbReference type="InterPro" id="IPR012762">
    <property type="entry name" value="Ubiq_biosynth_COQ9"/>
</dbReference>
<keyword evidence="3" id="KW-0831">Ubiquinone biosynthesis</keyword>
<dbReference type="PANTHER" id="PTHR21427:SF19">
    <property type="entry name" value="UBIQUINONE BIOSYNTHESIS PROTEIN COQ9, MITOCHONDRIAL"/>
    <property type="match status" value="1"/>
</dbReference>
<dbReference type="OrthoDB" id="7201143at2"/>
<evidence type="ECO:0000259" key="7">
    <source>
        <dbReference type="Pfam" id="PF08511"/>
    </source>
</evidence>
<keyword evidence="4" id="KW-0809">Transit peptide</keyword>
<dbReference type="Pfam" id="PF08511">
    <property type="entry name" value="COQ9"/>
    <property type="match status" value="1"/>
</dbReference>
<comment type="pathway">
    <text evidence="1">Cofactor biosynthesis; ubiquinone biosynthesis.</text>
</comment>
<evidence type="ECO:0000313" key="8">
    <source>
        <dbReference type="EMBL" id="PWC27482.1"/>
    </source>
</evidence>
<comment type="function">
    <text evidence="6">Membrane-associated protein that warps the membrane surface to access and bind aromatic isoprenes with high specificity, including ubiquinone (CoQ) isoprene intermediates and presents them directly to COQ7, therefore facilitating the COQ7-mediated hydroxylase step. Participates in the biosynthesis of coenzyme Q, also named ubiquinone, an essential lipid-soluble electron transporter for aerobic cellular respiration.</text>
</comment>
<comment type="similarity">
    <text evidence="2">Belongs to the COQ9 family.</text>
</comment>
<gene>
    <name evidence="8" type="ORF">CR165_17830</name>
</gene>
<evidence type="ECO:0000256" key="5">
    <source>
        <dbReference type="ARBA" id="ARBA00023121"/>
    </source>
</evidence>
<dbReference type="GO" id="GO:0008289">
    <property type="term" value="F:lipid binding"/>
    <property type="evidence" value="ECO:0007669"/>
    <property type="project" value="UniProtKB-KW"/>
</dbReference>
<dbReference type="Gene3D" id="1.10.357.10">
    <property type="entry name" value="Tetracycline Repressor, domain 2"/>
    <property type="match status" value="1"/>
</dbReference>
<dbReference type="GO" id="GO:0006744">
    <property type="term" value="P:ubiquinone biosynthetic process"/>
    <property type="evidence" value="ECO:0007669"/>
    <property type="project" value="UniProtKB-KW"/>
</dbReference>
<dbReference type="EMBL" id="PDOA01000014">
    <property type="protein sequence ID" value="PWC27482.1"/>
    <property type="molecule type" value="Genomic_DNA"/>
</dbReference>
<organism evidence="8 9">
    <name type="scientific">Teichococcus aestuarii</name>
    <dbReference type="NCBI Taxonomy" id="568898"/>
    <lineage>
        <taxon>Bacteria</taxon>
        <taxon>Pseudomonadati</taxon>
        <taxon>Pseudomonadota</taxon>
        <taxon>Alphaproteobacteria</taxon>
        <taxon>Acetobacterales</taxon>
        <taxon>Roseomonadaceae</taxon>
        <taxon>Roseomonas</taxon>
    </lineage>
</organism>
<dbReference type="RefSeq" id="WP_109518299.1">
    <property type="nucleotide sequence ID" value="NZ_PDOA01000014.1"/>
</dbReference>
<sequence length="193" mass="21009">MSLERSAERDEALQAMLPHVPRLGWSRAALRAGLAATGGNPDAAAWLFPRGPVGMVEAWADLADRGMAEEAATRGIESLRVSQRIRALVALRLERQAPHKEAVRRAVALLALPWNAPAAARATARTVDAMWLAAGDASADISFYTRRATLAGVYAATLAYWLQDPDPERHATLAFLDRRLAEVARLNRPRRAA</sequence>
<comment type="caution">
    <text evidence="8">The sequence shown here is derived from an EMBL/GenBank/DDBJ whole genome shotgun (WGS) entry which is preliminary data.</text>
</comment>
<evidence type="ECO:0000256" key="6">
    <source>
        <dbReference type="ARBA" id="ARBA00058104"/>
    </source>
</evidence>
<evidence type="ECO:0000256" key="1">
    <source>
        <dbReference type="ARBA" id="ARBA00004749"/>
    </source>
</evidence>
<proteinExistence type="inferred from homology"/>
<dbReference type="Proteomes" id="UP000245048">
    <property type="component" value="Unassembled WGS sequence"/>
</dbReference>
<dbReference type="NCBIfam" id="TIGR02396">
    <property type="entry name" value="diverge_rpsU"/>
    <property type="match status" value="1"/>
</dbReference>
<keyword evidence="5" id="KW-0446">Lipid-binding</keyword>
<evidence type="ECO:0000256" key="3">
    <source>
        <dbReference type="ARBA" id="ARBA00022688"/>
    </source>
</evidence>
<dbReference type="PANTHER" id="PTHR21427">
    <property type="entry name" value="UBIQUINONE BIOSYNTHESIS PROTEIN COQ9, MITOCHONDRIAL"/>
    <property type="match status" value="1"/>
</dbReference>
<feature type="domain" description="COQ9 C-terminal" evidence="7">
    <location>
        <begin position="116"/>
        <end position="186"/>
    </location>
</feature>
<accession>A0A2U1V0P4</accession>
<dbReference type="AlphaFoldDB" id="A0A2U1V0P4"/>
<evidence type="ECO:0000256" key="2">
    <source>
        <dbReference type="ARBA" id="ARBA00010766"/>
    </source>
</evidence>
<dbReference type="InterPro" id="IPR013718">
    <property type="entry name" value="COQ9_C"/>
</dbReference>
<keyword evidence="9" id="KW-1185">Reference proteome</keyword>
<evidence type="ECO:0000313" key="9">
    <source>
        <dbReference type="Proteomes" id="UP000245048"/>
    </source>
</evidence>
<evidence type="ECO:0000256" key="4">
    <source>
        <dbReference type="ARBA" id="ARBA00022946"/>
    </source>
</evidence>